<keyword evidence="1" id="KW-1133">Transmembrane helix</keyword>
<keyword evidence="1" id="KW-0472">Membrane</keyword>
<evidence type="ECO:0000256" key="1">
    <source>
        <dbReference type="SAM" id="Phobius"/>
    </source>
</evidence>
<name>A0A9D4CY19_DREPO</name>
<accession>A0A9D4CY19</accession>
<protein>
    <submittedName>
        <fullName evidence="2">Uncharacterized protein</fullName>
    </submittedName>
</protein>
<reference evidence="2" key="1">
    <citation type="journal article" date="2019" name="bioRxiv">
        <title>The Genome of the Zebra Mussel, Dreissena polymorpha: A Resource for Invasive Species Research.</title>
        <authorList>
            <person name="McCartney M.A."/>
            <person name="Auch B."/>
            <person name="Kono T."/>
            <person name="Mallez S."/>
            <person name="Zhang Y."/>
            <person name="Obille A."/>
            <person name="Becker A."/>
            <person name="Abrahante J.E."/>
            <person name="Garbe J."/>
            <person name="Badalamenti J.P."/>
            <person name="Herman A."/>
            <person name="Mangelson H."/>
            <person name="Liachko I."/>
            <person name="Sullivan S."/>
            <person name="Sone E.D."/>
            <person name="Koren S."/>
            <person name="Silverstein K.A.T."/>
            <person name="Beckman K.B."/>
            <person name="Gohl D.M."/>
        </authorList>
    </citation>
    <scope>NUCLEOTIDE SEQUENCE</scope>
    <source>
        <strain evidence="2">Duluth1</strain>
        <tissue evidence="2">Whole animal</tissue>
    </source>
</reference>
<proteinExistence type="predicted"/>
<organism evidence="2 3">
    <name type="scientific">Dreissena polymorpha</name>
    <name type="common">Zebra mussel</name>
    <name type="synonym">Mytilus polymorpha</name>
    <dbReference type="NCBI Taxonomy" id="45954"/>
    <lineage>
        <taxon>Eukaryota</taxon>
        <taxon>Metazoa</taxon>
        <taxon>Spiralia</taxon>
        <taxon>Lophotrochozoa</taxon>
        <taxon>Mollusca</taxon>
        <taxon>Bivalvia</taxon>
        <taxon>Autobranchia</taxon>
        <taxon>Heteroconchia</taxon>
        <taxon>Euheterodonta</taxon>
        <taxon>Imparidentia</taxon>
        <taxon>Neoheterodontei</taxon>
        <taxon>Myida</taxon>
        <taxon>Dreissenoidea</taxon>
        <taxon>Dreissenidae</taxon>
        <taxon>Dreissena</taxon>
    </lineage>
</organism>
<reference evidence="2" key="2">
    <citation type="submission" date="2020-11" db="EMBL/GenBank/DDBJ databases">
        <authorList>
            <person name="McCartney M.A."/>
            <person name="Auch B."/>
            <person name="Kono T."/>
            <person name="Mallez S."/>
            <person name="Becker A."/>
            <person name="Gohl D.M."/>
            <person name="Silverstein K.A.T."/>
            <person name="Koren S."/>
            <person name="Bechman K.B."/>
            <person name="Herman A."/>
            <person name="Abrahante J.E."/>
            <person name="Garbe J."/>
        </authorList>
    </citation>
    <scope>NUCLEOTIDE SEQUENCE</scope>
    <source>
        <strain evidence="2">Duluth1</strain>
        <tissue evidence="2">Whole animal</tissue>
    </source>
</reference>
<keyword evidence="3" id="KW-1185">Reference proteome</keyword>
<comment type="caution">
    <text evidence="2">The sequence shown here is derived from an EMBL/GenBank/DDBJ whole genome shotgun (WGS) entry which is preliminary data.</text>
</comment>
<dbReference type="AlphaFoldDB" id="A0A9D4CY19"/>
<gene>
    <name evidence="2" type="ORF">DPMN_040576</name>
</gene>
<feature type="transmembrane region" description="Helical" evidence="1">
    <location>
        <begin position="45"/>
        <end position="66"/>
    </location>
</feature>
<evidence type="ECO:0000313" key="2">
    <source>
        <dbReference type="EMBL" id="KAH3734136.1"/>
    </source>
</evidence>
<evidence type="ECO:0000313" key="3">
    <source>
        <dbReference type="Proteomes" id="UP000828390"/>
    </source>
</evidence>
<sequence length="71" mass="8046">MFIYQTDYQVFEVELSNSNQRGSNKVSIIGNVHYQCLGFCPDNKFAVVSCSAFLHLCEVAILIFWVQAVIP</sequence>
<dbReference type="EMBL" id="JAIWYP010000011">
    <property type="protein sequence ID" value="KAH3734136.1"/>
    <property type="molecule type" value="Genomic_DNA"/>
</dbReference>
<keyword evidence="1" id="KW-0812">Transmembrane</keyword>
<dbReference type="Proteomes" id="UP000828390">
    <property type="component" value="Unassembled WGS sequence"/>
</dbReference>